<evidence type="ECO:0000256" key="2">
    <source>
        <dbReference type="ARBA" id="ARBA00022692"/>
    </source>
</evidence>
<dbReference type="InterPro" id="IPR006674">
    <property type="entry name" value="HD_domain"/>
</dbReference>
<keyword evidence="4 9" id="KW-0255">Endonuclease</keyword>
<keyword evidence="6 9" id="KW-0694">RNA-binding</keyword>
<evidence type="ECO:0000256" key="9">
    <source>
        <dbReference type="HAMAP-Rule" id="MF_00335"/>
    </source>
</evidence>
<comment type="function">
    <text evidence="9">Endoribonuclease that initiates mRNA decay.</text>
</comment>
<dbReference type="Gene3D" id="3.30.1370.10">
    <property type="entry name" value="K Homology domain, type 1"/>
    <property type="match status" value="1"/>
</dbReference>
<dbReference type="InterPro" id="IPR017705">
    <property type="entry name" value="Ribonuclease_Y"/>
</dbReference>
<evidence type="ECO:0000313" key="14">
    <source>
        <dbReference type="Proteomes" id="UP000284250"/>
    </source>
</evidence>
<dbReference type="GO" id="GO:0005886">
    <property type="term" value="C:plasma membrane"/>
    <property type="evidence" value="ECO:0007669"/>
    <property type="project" value="UniProtKB-UniRule"/>
</dbReference>
<keyword evidence="14" id="KW-1185">Reference proteome</keyword>
<evidence type="ECO:0000256" key="7">
    <source>
        <dbReference type="ARBA" id="ARBA00022989"/>
    </source>
</evidence>
<feature type="domain" description="HD" evidence="12">
    <location>
        <begin position="381"/>
        <end position="474"/>
    </location>
</feature>
<name>A0A418QJ34_9BACT</name>
<dbReference type="AlphaFoldDB" id="A0A418QJ34"/>
<comment type="similarity">
    <text evidence="9">Belongs to the RNase Y family.</text>
</comment>
<dbReference type="RefSeq" id="WP_119657753.1">
    <property type="nucleotide sequence ID" value="NZ_JBHUOI010000063.1"/>
</dbReference>
<dbReference type="PANTHER" id="PTHR12826">
    <property type="entry name" value="RIBONUCLEASE Y"/>
    <property type="match status" value="1"/>
</dbReference>
<dbReference type="SMART" id="SM00322">
    <property type="entry name" value="KH"/>
    <property type="match status" value="1"/>
</dbReference>
<gene>
    <name evidence="9 13" type="primary">rny</name>
    <name evidence="13" type="ORF">D0T11_20860</name>
</gene>
<evidence type="ECO:0000256" key="10">
    <source>
        <dbReference type="NCBIfam" id="TIGR03319"/>
    </source>
</evidence>
<dbReference type="Pfam" id="PF12072">
    <property type="entry name" value="RNase_Y_N"/>
    <property type="match status" value="1"/>
</dbReference>
<keyword evidence="2" id="KW-0812">Transmembrane</keyword>
<dbReference type="GO" id="GO:0004521">
    <property type="term" value="F:RNA endonuclease activity"/>
    <property type="evidence" value="ECO:0007669"/>
    <property type="project" value="UniProtKB-UniRule"/>
</dbReference>
<keyword evidence="1" id="KW-1003">Cell membrane</keyword>
<dbReference type="EC" id="3.1.-.-" evidence="9 10"/>
<dbReference type="InterPro" id="IPR004087">
    <property type="entry name" value="KH_dom"/>
</dbReference>
<evidence type="ECO:0000256" key="3">
    <source>
        <dbReference type="ARBA" id="ARBA00022722"/>
    </source>
</evidence>
<dbReference type="CDD" id="cd00077">
    <property type="entry name" value="HDc"/>
    <property type="match status" value="1"/>
</dbReference>
<feature type="region of interest" description="Disordered" evidence="11">
    <location>
        <begin position="131"/>
        <end position="150"/>
    </location>
</feature>
<evidence type="ECO:0000256" key="4">
    <source>
        <dbReference type="ARBA" id="ARBA00022759"/>
    </source>
</evidence>
<dbReference type="GO" id="GO:0003723">
    <property type="term" value="F:RNA binding"/>
    <property type="evidence" value="ECO:0007669"/>
    <property type="project" value="UniProtKB-UniRule"/>
</dbReference>
<dbReference type="Pfam" id="PF00013">
    <property type="entry name" value="KH_1"/>
    <property type="match status" value="1"/>
</dbReference>
<dbReference type="Proteomes" id="UP000284250">
    <property type="component" value="Unassembled WGS sequence"/>
</dbReference>
<dbReference type="SUPFAM" id="SSF109604">
    <property type="entry name" value="HD-domain/PDEase-like"/>
    <property type="match status" value="1"/>
</dbReference>
<dbReference type="PROSITE" id="PS50084">
    <property type="entry name" value="KH_TYPE_1"/>
    <property type="match status" value="1"/>
</dbReference>
<dbReference type="CDD" id="cd22431">
    <property type="entry name" value="KH-I_RNaseY"/>
    <property type="match status" value="1"/>
</dbReference>
<evidence type="ECO:0000259" key="12">
    <source>
        <dbReference type="PROSITE" id="PS51831"/>
    </source>
</evidence>
<organism evidence="13 14">
    <name type="scientific">Hymenobacter rubripertinctus</name>
    <dbReference type="NCBI Taxonomy" id="2029981"/>
    <lineage>
        <taxon>Bacteria</taxon>
        <taxon>Pseudomonadati</taxon>
        <taxon>Bacteroidota</taxon>
        <taxon>Cytophagia</taxon>
        <taxon>Cytophagales</taxon>
        <taxon>Hymenobacteraceae</taxon>
        <taxon>Hymenobacter</taxon>
    </lineage>
</organism>
<accession>A0A418QJ34</accession>
<sequence>MSETLYIVLAAVLALGVGLVLGRLLAGKARQDHEGDAKAQAQQILAEAEAQATRTRDERIQQSKDKFRTLKQEFEQDSRRQKQALDQELTERRASVVEQEQSIKQLSQTTQKQLDQVQRKEKELDAAKERLETQAQQQREKLEQQEEKRKATLEGQLAKLEQREQEVETELRDIRQQLSEKISAITTQLETISGLTAAEAREQLVDGLRNEAQIQASSYIKDVVAQSKLTATKDAKKIVLETIQRTAAEHAIENCVSIFNIESDDVKGKIIGREGRNIRALEAATGVEIIVDDTPEAIIISGFDPVRREVARLSLHLLVKDGRIHPARIEEIVAKTRKNIDEEIVEIGEKTIIDLGIHGLHPELIKMVGRMRFRSSYGQNLLQHSREVANLCATMAAEMGLNVKHAKRAGLLHDIGKVSTEEPELPHAILGMEMAKKYKEHPDVVNAIGAHHDEMEMTAMISPLVQACDAISGSRPGARREMMESYIKRLKQLEETANGFKGVNQCFAIQAGRELRVMVDAENVTDERAAELSYEISQKIEKEMQYPGQIKITVIREMRAVAYAK</sequence>
<keyword evidence="8" id="KW-0472">Membrane</keyword>
<evidence type="ECO:0000313" key="13">
    <source>
        <dbReference type="EMBL" id="RIY05171.1"/>
    </source>
</evidence>
<keyword evidence="5 9" id="KW-0378">Hydrolase</keyword>
<dbReference type="OrthoDB" id="9803205at2"/>
<dbReference type="NCBIfam" id="TIGR03319">
    <property type="entry name" value="RNase_Y"/>
    <property type="match status" value="1"/>
</dbReference>
<proteinExistence type="inferred from homology"/>
<dbReference type="SMART" id="SM00471">
    <property type="entry name" value="HDc"/>
    <property type="match status" value="1"/>
</dbReference>
<dbReference type="Pfam" id="PF01966">
    <property type="entry name" value="HD"/>
    <property type="match status" value="1"/>
</dbReference>
<dbReference type="InterPro" id="IPR036612">
    <property type="entry name" value="KH_dom_type_1_sf"/>
</dbReference>
<keyword evidence="3 9" id="KW-0540">Nuclease</keyword>
<dbReference type="SUPFAM" id="SSF54791">
    <property type="entry name" value="Eukaryotic type KH-domain (KH-domain type I)"/>
    <property type="match status" value="1"/>
</dbReference>
<dbReference type="NCBIfam" id="TIGR00277">
    <property type="entry name" value="HDIG"/>
    <property type="match status" value="1"/>
</dbReference>
<dbReference type="InterPro" id="IPR022711">
    <property type="entry name" value="RNase_Y_N"/>
</dbReference>
<evidence type="ECO:0000256" key="5">
    <source>
        <dbReference type="ARBA" id="ARBA00022801"/>
    </source>
</evidence>
<dbReference type="GO" id="GO:0006402">
    <property type="term" value="P:mRNA catabolic process"/>
    <property type="evidence" value="ECO:0007669"/>
    <property type="project" value="UniProtKB-UniRule"/>
</dbReference>
<dbReference type="Gene3D" id="1.10.3210.10">
    <property type="entry name" value="Hypothetical protein af1432"/>
    <property type="match status" value="1"/>
</dbReference>
<protein>
    <recommendedName>
        <fullName evidence="9 10">Ribonuclease Y</fullName>
        <shortName evidence="9">RNase Y</shortName>
        <ecNumber evidence="9 10">3.1.-.-</ecNumber>
    </recommendedName>
</protein>
<reference evidence="13 14" key="1">
    <citation type="submission" date="2019-01" db="EMBL/GenBank/DDBJ databases">
        <title>Hymenobacter humicola sp. nov., isolated from soils in Antarctica.</title>
        <authorList>
            <person name="Sedlacek I."/>
            <person name="Holochova P."/>
            <person name="Kralova S."/>
            <person name="Pantucek R."/>
            <person name="Stankova E."/>
            <person name="Vrbovska V."/>
            <person name="Kristofova L."/>
            <person name="Svec P."/>
            <person name="Busse H.-J."/>
        </authorList>
    </citation>
    <scope>NUCLEOTIDE SEQUENCE [LARGE SCALE GENOMIC DNA]</scope>
    <source>
        <strain evidence="13 14">CCM 8852</strain>
    </source>
</reference>
<dbReference type="HAMAP" id="MF_00335">
    <property type="entry name" value="RNase_Y"/>
    <property type="match status" value="1"/>
</dbReference>
<dbReference type="EMBL" id="QYCN01000064">
    <property type="protein sequence ID" value="RIY05171.1"/>
    <property type="molecule type" value="Genomic_DNA"/>
</dbReference>
<evidence type="ECO:0000256" key="6">
    <source>
        <dbReference type="ARBA" id="ARBA00022884"/>
    </source>
</evidence>
<evidence type="ECO:0000256" key="8">
    <source>
        <dbReference type="ARBA" id="ARBA00023136"/>
    </source>
</evidence>
<evidence type="ECO:0000256" key="1">
    <source>
        <dbReference type="ARBA" id="ARBA00022475"/>
    </source>
</evidence>
<dbReference type="FunFam" id="1.10.3210.10:FF:000013">
    <property type="entry name" value="Ribonuclease Y"/>
    <property type="match status" value="1"/>
</dbReference>
<dbReference type="PANTHER" id="PTHR12826:SF15">
    <property type="entry name" value="RIBONUCLEASE Y"/>
    <property type="match status" value="1"/>
</dbReference>
<evidence type="ECO:0000256" key="11">
    <source>
        <dbReference type="SAM" id="MobiDB-lite"/>
    </source>
</evidence>
<dbReference type="PROSITE" id="PS51831">
    <property type="entry name" value="HD"/>
    <property type="match status" value="1"/>
</dbReference>
<dbReference type="GO" id="GO:0016787">
    <property type="term" value="F:hydrolase activity"/>
    <property type="evidence" value="ECO:0007669"/>
    <property type="project" value="UniProtKB-KW"/>
</dbReference>
<dbReference type="InterPro" id="IPR006675">
    <property type="entry name" value="HDIG_dom"/>
</dbReference>
<dbReference type="InterPro" id="IPR004088">
    <property type="entry name" value="KH_dom_type_1"/>
</dbReference>
<keyword evidence="7" id="KW-1133">Transmembrane helix</keyword>
<dbReference type="InterPro" id="IPR003607">
    <property type="entry name" value="HD/PDEase_dom"/>
</dbReference>
<comment type="caution">
    <text evidence="13">The sequence shown here is derived from an EMBL/GenBank/DDBJ whole genome shotgun (WGS) entry which is preliminary data.</text>
</comment>